<name>A0AA40A323_9PEZI</name>
<dbReference type="EMBL" id="JAUKUA010000006">
    <property type="protein sequence ID" value="KAK0708383.1"/>
    <property type="molecule type" value="Genomic_DNA"/>
</dbReference>
<evidence type="ECO:0000256" key="2">
    <source>
        <dbReference type="ARBA" id="ARBA00012614"/>
    </source>
</evidence>
<protein>
    <recommendedName>
        <fullName evidence="3 7">UDP-N-acetylglucosamine transferase subunit ALG13</fullName>
        <ecNumber evidence="2 7">2.4.1.141</ecNumber>
    </recommendedName>
    <alternativeName>
        <fullName evidence="5 7">Asparagine-linked glycosylation protein 13</fullName>
    </alternativeName>
</protein>
<evidence type="ECO:0000256" key="4">
    <source>
        <dbReference type="ARBA" id="ARBA00024804"/>
    </source>
</evidence>
<evidence type="ECO:0000313" key="10">
    <source>
        <dbReference type="Proteomes" id="UP001172102"/>
    </source>
</evidence>
<evidence type="ECO:0000256" key="1">
    <source>
        <dbReference type="ARBA" id="ARBA00011198"/>
    </source>
</evidence>
<keyword evidence="7" id="KW-0808">Transferase</keyword>
<keyword evidence="7" id="KW-0328">Glycosyltransferase</keyword>
<evidence type="ECO:0000256" key="7">
    <source>
        <dbReference type="RuleBase" id="RU362128"/>
    </source>
</evidence>
<keyword evidence="7" id="KW-0256">Endoplasmic reticulum</keyword>
<evidence type="ECO:0000256" key="3">
    <source>
        <dbReference type="ARBA" id="ARBA00017468"/>
    </source>
</evidence>
<comment type="catalytic activity">
    <reaction evidence="6">
        <text>an N-acetyl-alpha-D-glucosaminyl-diphospho-di-trans,poly-cis-dolichol + UDP-N-acetyl-alpha-D-glucosamine = an N,N'-diacetylchitobiosyl-diphospho-di-trans,poly-cis-dolichol + UDP + H(+)</text>
        <dbReference type="Rhea" id="RHEA:23380"/>
        <dbReference type="Rhea" id="RHEA-COMP:19507"/>
        <dbReference type="Rhea" id="RHEA-COMP:19510"/>
        <dbReference type="ChEBI" id="CHEBI:15378"/>
        <dbReference type="ChEBI" id="CHEBI:57269"/>
        <dbReference type="ChEBI" id="CHEBI:57705"/>
        <dbReference type="ChEBI" id="CHEBI:58223"/>
        <dbReference type="ChEBI" id="CHEBI:58427"/>
        <dbReference type="EC" id="2.4.1.141"/>
    </reaction>
</comment>
<comment type="similarity">
    <text evidence="7">Belongs to the glycosyltransferase 28 family.</text>
</comment>
<dbReference type="EC" id="2.4.1.141" evidence="2 7"/>
<comment type="caution">
    <text evidence="9">The sequence shown here is derived from an EMBL/GenBank/DDBJ whole genome shotgun (WGS) entry which is preliminary data.</text>
</comment>
<evidence type="ECO:0000256" key="6">
    <source>
        <dbReference type="ARBA" id="ARBA00048184"/>
    </source>
</evidence>
<dbReference type="AlphaFoldDB" id="A0AA40A323"/>
<dbReference type="GO" id="GO:0006488">
    <property type="term" value="P:dolichol-linked oligosaccharide biosynthetic process"/>
    <property type="evidence" value="ECO:0007669"/>
    <property type="project" value="TreeGrafter"/>
</dbReference>
<proteinExistence type="inferred from homology"/>
<feature type="domain" description="Glycosyl transferase family 28 C-terminal" evidence="8">
    <location>
        <begin position="9"/>
        <end position="145"/>
    </location>
</feature>
<keyword evidence="10" id="KW-1185">Reference proteome</keyword>
<comment type="function">
    <text evidence="4 7">Involved in protein N-glycosylation. Essential for the second step of the dolichol-linked oligosaccharide pathway.</text>
</comment>
<dbReference type="Proteomes" id="UP001172102">
    <property type="component" value="Unassembled WGS sequence"/>
</dbReference>
<dbReference type="GO" id="GO:0004577">
    <property type="term" value="F:N-acetylglucosaminyldiphosphodolichol N-acetylglucosaminyltransferase activity"/>
    <property type="evidence" value="ECO:0007669"/>
    <property type="project" value="UniProtKB-EC"/>
</dbReference>
<dbReference type="GO" id="GO:0043541">
    <property type="term" value="C:UDP-N-acetylglucosamine transferase complex"/>
    <property type="evidence" value="ECO:0007669"/>
    <property type="project" value="TreeGrafter"/>
</dbReference>
<evidence type="ECO:0000259" key="8">
    <source>
        <dbReference type="Pfam" id="PF04101"/>
    </source>
</evidence>
<accession>A0AA40A323</accession>
<dbReference type="PANTHER" id="PTHR47043:SF1">
    <property type="entry name" value="UDP-N-ACETYLGLUCOSAMINE TRANSFERASE SUBUNIT ALG13"/>
    <property type="match status" value="1"/>
</dbReference>
<sequence>MASTLPRRCLVTIGATAGFQPLLAEVITPQFLSSIAGKGFENLDVQCGPDLDWFRDQLKEIPDEQRYGVKIDCFAITSNLTEYMVACRRLPGVREHGCIISHAGSGTILEVLRVSVPHVVIPNPTLMDNHQAELAEECEHQKWAIYGKLGHIIEAVNKAMAAVETGTEACTAPTPYTPPPFPVPEAERTTLFDWMVLTCYPEELRRQQYVEELRSAHFEAKPEDKAGEDQSRLQAD</sequence>
<evidence type="ECO:0000256" key="5">
    <source>
        <dbReference type="ARBA" id="ARBA00032061"/>
    </source>
</evidence>
<dbReference type="Gene3D" id="3.40.50.2000">
    <property type="entry name" value="Glycogen Phosphorylase B"/>
    <property type="match status" value="1"/>
</dbReference>
<evidence type="ECO:0000313" key="9">
    <source>
        <dbReference type="EMBL" id="KAK0708383.1"/>
    </source>
</evidence>
<dbReference type="Pfam" id="PF04101">
    <property type="entry name" value="Glyco_tran_28_C"/>
    <property type="match status" value="1"/>
</dbReference>
<dbReference type="InterPro" id="IPR052474">
    <property type="entry name" value="UDP-GlcNAc_transferase"/>
</dbReference>
<comment type="subunit">
    <text evidence="1 7">Heterodimer with ALG14 to form a functional enzyme.</text>
</comment>
<organism evidence="9 10">
    <name type="scientific">Lasiosphaeris hirsuta</name>
    <dbReference type="NCBI Taxonomy" id="260670"/>
    <lineage>
        <taxon>Eukaryota</taxon>
        <taxon>Fungi</taxon>
        <taxon>Dikarya</taxon>
        <taxon>Ascomycota</taxon>
        <taxon>Pezizomycotina</taxon>
        <taxon>Sordariomycetes</taxon>
        <taxon>Sordariomycetidae</taxon>
        <taxon>Sordariales</taxon>
        <taxon>Lasiosphaeriaceae</taxon>
        <taxon>Lasiosphaeris</taxon>
    </lineage>
</organism>
<dbReference type="PANTHER" id="PTHR47043">
    <property type="entry name" value="UDP-N-ACETYLGLUCOSAMINE TRANSFERASE SUBUNIT ALG13"/>
    <property type="match status" value="1"/>
</dbReference>
<gene>
    <name evidence="7" type="primary">ALG13</name>
    <name evidence="9" type="ORF">B0H67DRAFT_496124</name>
</gene>
<dbReference type="SUPFAM" id="SSF53756">
    <property type="entry name" value="UDP-Glycosyltransferase/glycogen phosphorylase"/>
    <property type="match status" value="1"/>
</dbReference>
<reference evidence="9" key="1">
    <citation type="submission" date="2023-06" db="EMBL/GenBank/DDBJ databases">
        <title>Genome-scale phylogeny and comparative genomics of the fungal order Sordariales.</title>
        <authorList>
            <consortium name="Lawrence Berkeley National Laboratory"/>
            <person name="Hensen N."/>
            <person name="Bonometti L."/>
            <person name="Westerberg I."/>
            <person name="Brannstrom I.O."/>
            <person name="Guillou S."/>
            <person name="Cros-Aarteil S."/>
            <person name="Calhoun S."/>
            <person name="Haridas S."/>
            <person name="Kuo A."/>
            <person name="Mondo S."/>
            <person name="Pangilinan J."/>
            <person name="Riley R."/>
            <person name="Labutti K."/>
            <person name="Andreopoulos B."/>
            <person name="Lipzen A."/>
            <person name="Chen C."/>
            <person name="Yanf M."/>
            <person name="Daum C."/>
            <person name="Ng V."/>
            <person name="Clum A."/>
            <person name="Steindorff A."/>
            <person name="Ohm R."/>
            <person name="Martin F."/>
            <person name="Silar P."/>
            <person name="Natvig D."/>
            <person name="Lalanne C."/>
            <person name="Gautier V."/>
            <person name="Ament-Velasquez S.L."/>
            <person name="Kruys A."/>
            <person name="Hutchinson M.I."/>
            <person name="Powell A.J."/>
            <person name="Barry K."/>
            <person name="Miller A.N."/>
            <person name="Grigoriev I.V."/>
            <person name="Debuchy R."/>
            <person name="Gladieux P."/>
            <person name="Thoren M.H."/>
            <person name="Johannesson H."/>
        </authorList>
    </citation>
    <scope>NUCLEOTIDE SEQUENCE</scope>
    <source>
        <strain evidence="9">SMH4607-1</strain>
    </source>
</reference>
<dbReference type="InterPro" id="IPR007235">
    <property type="entry name" value="Glyco_trans_28_C"/>
</dbReference>
<comment type="subcellular location">
    <subcellularLocation>
        <location evidence="7">Endoplasmic reticulum</location>
    </subcellularLocation>
</comment>